<dbReference type="Pfam" id="PF04928">
    <property type="entry name" value="PAP_central"/>
    <property type="match status" value="1"/>
</dbReference>
<comment type="catalytic activity">
    <reaction evidence="9">
        <text>RNA(n) + ATP = RNA(n)-3'-adenine ribonucleotide + diphosphate</text>
        <dbReference type="Rhea" id="RHEA:11332"/>
        <dbReference type="Rhea" id="RHEA-COMP:14527"/>
        <dbReference type="Rhea" id="RHEA-COMP:17347"/>
        <dbReference type="ChEBI" id="CHEBI:30616"/>
        <dbReference type="ChEBI" id="CHEBI:33019"/>
        <dbReference type="ChEBI" id="CHEBI:140395"/>
        <dbReference type="ChEBI" id="CHEBI:173115"/>
        <dbReference type="EC" id="2.7.7.19"/>
    </reaction>
</comment>
<dbReference type="GO" id="GO:0005634">
    <property type="term" value="C:nucleus"/>
    <property type="evidence" value="ECO:0007669"/>
    <property type="project" value="UniProtKB-SubCell"/>
</dbReference>
<evidence type="ECO:0000256" key="3">
    <source>
        <dbReference type="ARBA" id="ARBA00012388"/>
    </source>
</evidence>
<dbReference type="EC" id="2.7.7.19" evidence="3"/>
<feature type="domain" description="Polymerase nucleotidyl transferase" evidence="10">
    <location>
        <begin position="1200"/>
        <end position="1240"/>
    </location>
</feature>
<keyword evidence="6" id="KW-0547">Nucleotide-binding</keyword>
<dbReference type="PANTHER" id="PTHR10682">
    <property type="entry name" value="POLY A POLYMERASE"/>
    <property type="match status" value="1"/>
</dbReference>
<sequence length="1629" mass="188030">MHPSHRHGFVRETPVRNRALLTLYTTHSVTCKSVPFVEILAHFGRHIGDTALANFSAIVALLQLQNGKRTIKFGIDEEFRMIDLSNFFNDKRAENESNFAFQLRRLRSMDKNKLIIRMKDKLRELIGPFFMTKLELMRPIEMNFDIVGDNELAMDYAKFLSKEHLVEEKAVIKISVRIIFGRIMQIFARIYAIWETPKIKMLKKSILNFWHGKELQTIHTDLKMPNLKAVTKYFEFYLKLLLILNSSQGIGEQKEQIGIVTDQNICQIYMEFAAKNKMFEMAWIALIEDHAKNILRLTESTTPNAFTALLKDSLMKENGTKAKLNTFFTTNTERGDEIYEALAKKYPKLEQLISREVLSDDQIRDLQIRNYIRFLNVTSSRTESIKSRFKLNLLLYYQWVKQLRDGQCSAEGKKEFDAKMGQIEISMDLVADENMSIEAYLVTVEANILQEIEQFKQKQQFLDNKGTPMKRHKEKVDELTEGSPRFREALKDIFVHENRMIKFGIDNPKVLERIKNKTEDTNTITGESDEQNCTTKQREEAEIVTTTEEEEKVQMEMIKDQYVQMMTEKDPIIMMHLKDSVIKNAAYFQCKQWLKLILQTAQEKANKTNAKFKWVGQRTEFILADVQQKEKQMAHGQFKAEKICEMAHLITHIHSQLNSAAKWKEIADKNGITAFVDQLNLIGITAETELDKPNCGDQWVIKQMLNNLGTSPTQEEIHMRIMAHLIETNVPFFDFMHQSATNLPHSLLSEYEVEQKMHQTKKNEVQGQLKNEFSKGQINEFYGPQMVKKAQKMSAPELIGQIVEHAQIFSKYTAAVCQKAAEPYAKMANAKAELFAMLKLLQIFEVNPAEIFRFICPLLRYVQFLNNQKTAQIWQTPYECFSAKFGPIFEEQLSLLADGHFTFLAEYLFKCDESDEIVHILREKDGALLAMNDLVGGHFKMIQIWAMPSVRQKLINKNYIFVCYHRMESKLRSIGGANGQQFADFLYFYCRIFNDSLPTEIAREASFMFSSFVDETFKFVEKMEKKKLDDSNFEIALAEMIHSVREQGKLGWIESGDKFSEPIEAIKAMHFAELNKFLTNKKKQRNLDGKFAVILAENEGIDQNPSAENETILSTIVEVFNDYNGTKYEESNGNDEEIENDELLSVEHNSAEKISINISALNEFRNETFLHEKYEEYFENENANETKFVLDAGIFVFEIQKRLKMSNGHARVGISGSLLLGTHTADSDVDLICIVPGQTMGVENFFGNKNAICEKNKCSDGTNDSLYCKLCENKSVTKLLKLMHSSIFLIKFHMDNVEIDITFVAIPAKSVLQAELNEQILTDYMNCLTNEKEEHRKMLRTISNNFIYANRYGYLNGIMTSIMATKIVLLYQNASFNFLLEKFFLFYSLRPQKVPLQLEKMLADSKFDQFIATKGSESPLSILTPIFPAQNAAQLVTTASARIIHEQMLNELNKIKRMGTEAFNLEELLKDSLPFIEKFDDFILINCFSASESVGEKFCRFVEGRLRLQIAYDIEIYGTKTQLLNKIYTETCSTIGKFITSSFRATYCNAWLIGINLRNENANDLNHALNLFDYRIKRDYLRYNYAKVSADGSAEKPYKAMEAEEIEEKLEQLKVGLNSMVTNREGLTG</sequence>
<proteinExistence type="inferred from homology"/>
<dbReference type="InterPro" id="IPR002934">
    <property type="entry name" value="Polymerase_NTP_transf_dom"/>
</dbReference>
<dbReference type="SUPFAM" id="SSF81301">
    <property type="entry name" value="Nucleotidyltransferase"/>
    <property type="match status" value="1"/>
</dbReference>
<keyword evidence="13" id="KW-1185">Reference proteome</keyword>
<gene>
    <name evidence="12" type="ORF">niasHS_001101</name>
</gene>
<evidence type="ECO:0000256" key="1">
    <source>
        <dbReference type="ARBA" id="ARBA00004123"/>
    </source>
</evidence>
<dbReference type="InterPro" id="IPR007012">
    <property type="entry name" value="PolA_pol_cen_dom"/>
</dbReference>
<dbReference type="InterPro" id="IPR043519">
    <property type="entry name" value="NT_sf"/>
</dbReference>
<keyword evidence="8" id="KW-0539">Nucleus</keyword>
<dbReference type="Proteomes" id="UP001620645">
    <property type="component" value="Unassembled WGS sequence"/>
</dbReference>
<dbReference type="SUPFAM" id="SSF81631">
    <property type="entry name" value="PAP/OAS1 substrate-binding domain"/>
    <property type="match status" value="1"/>
</dbReference>
<accession>A0ABD2KC78</accession>
<dbReference type="Gene3D" id="3.30.70.590">
    <property type="entry name" value="Poly(A) polymerase predicted RNA binding domain"/>
    <property type="match status" value="1"/>
</dbReference>
<protein>
    <recommendedName>
        <fullName evidence="3">polynucleotide adenylyltransferase</fullName>
        <ecNumber evidence="3">2.7.7.19</ecNumber>
    </recommendedName>
</protein>
<comment type="subcellular location">
    <subcellularLocation>
        <location evidence="1">Nucleus</location>
    </subcellularLocation>
</comment>
<evidence type="ECO:0000256" key="6">
    <source>
        <dbReference type="ARBA" id="ARBA00022741"/>
    </source>
</evidence>
<evidence type="ECO:0000313" key="13">
    <source>
        <dbReference type="Proteomes" id="UP001620645"/>
    </source>
</evidence>
<evidence type="ECO:0000259" key="11">
    <source>
        <dbReference type="Pfam" id="PF04928"/>
    </source>
</evidence>
<dbReference type="GO" id="GO:1990817">
    <property type="term" value="F:poly(A) RNA polymerase activity"/>
    <property type="evidence" value="ECO:0007669"/>
    <property type="project" value="UniProtKB-EC"/>
</dbReference>
<evidence type="ECO:0000256" key="2">
    <source>
        <dbReference type="ARBA" id="ARBA00010912"/>
    </source>
</evidence>
<dbReference type="EMBL" id="JBICCN010000028">
    <property type="protein sequence ID" value="KAL3100535.1"/>
    <property type="molecule type" value="Genomic_DNA"/>
</dbReference>
<evidence type="ECO:0000256" key="8">
    <source>
        <dbReference type="ARBA" id="ARBA00023242"/>
    </source>
</evidence>
<dbReference type="GO" id="GO:0005524">
    <property type="term" value="F:ATP binding"/>
    <property type="evidence" value="ECO:0007669"/>
    <property type="project" value="UniProtKB-KW"/>
</dbReference>
<evidence type="ECO:0000259" key="10">
    <source>
        <dbReference type="Pfam" id="PF01909"/>
    </source>
</evidence>
<name>A0ABD2KC78_HETSC</name>
<keyword evidence="7" id="KW-0067">ATP-binding</keyword>
<dbReference type="GO" id="GO:0006397">
    <property type="term" value="P:mRNA processing"/>
    <property type="evidence" value="ECO:0007669"/>
    <property type="project" value="UniProtKB-KW"/>
</dbReference>
<evidence type="ECO:0000256" key="4">
    <source>
        <dbReference type="ARBA" id="ARBA00022664"/>
    </source>
</evidence>
<evidence type="ECO:0000256" key="9">
    <source>
        <dbReference type="ARBA" id="ARBA00048830"/>
    </source>
</evidence>
<reference evidence="12 13" key="1">
    <citation type="submission" date="2024-10" db="EMBL/GenBank/DDBJ databases">
        <authorList>
            <person name="Kim D."/>
        </authorList>
    </citation>
    <scope>NUCLEOTIDE SEQUENCE [LARGE SCALE GENOMIC DNA]</scope>
    <source>
        <strain evidence="12">Taebaek</strain>
    </source>
</reference>
<evidence type="ECO:0000256" key="5">
    <source>
        <dbReference type="ARBA" id="ARBA00022679"/>
    </source>
</evidence>
<keyword evidence="4" id="KW-0507">mRNA processing</keyword>
<dbReference type="Pfam" id="PF01909">
    <property type="entry name" value="NTP_transf_2"/>
    <property type="match status" value="1"/>
</dbReference>
<evidence type="ECO:0000256" key="7">
    <source>
        <dbReference type="ARBA" id="ARBA00022840"/>
    </source>
</evidence>
<comment type="caution">
    <text evidence="12">The sequence shown here is derived from an EMBL/GenBank/DDBJ whole genome shotgun (WGS) entry which is preliminary data.</text>
</comment>
<dbReference type="PANTHER" id="PTHR10682:SF10">
    <property type="entry name" value="POLYNUCLEOTIDE ADENYLYLTRANSFERASE"/>
    <property type="match status" value="1"/>
</dbReference>
<feature type="domain" description="Poly(A) polymerase central" evidence="11">
    <location>
        <begin position="1344"/>
        <end position="1469"/>
    </location>
</feature>
<organism evidence="12 13">
    <name type="scientific">Heterodera schachtii</name>
    <name type="common">Sugarbeet cyst nematode worm</name>
    <name type="synonym">Tylenchus schachtii</name>
    <dbReference type="NCBI Taxonomy" id="97005"/>
    <lineage>
        <taxon>Eukaryota</taxon>
        <taxon>Metazoa</taxon>
        <taxon>Ecdysozoa</taxon>
        <taxon>Nematoda</taxon>
        <taxon>Chromadorea</taxon>
        <taxon>Rhabditida</taxon>
        <taxon>Tylenchina</taxon>
        <taxon>Tylenchomorpha</taxon>
        <taxon>Tylenchoidea</taxon>
        <taxon>Heteroderidae</taxon>
        <taxon>Heteroderinae</taxon>
        <taxon>Heterodera</taxon>
    </lineage>
</organism>
<dbReference type="Gene3D" id="1.10.1410.10">
    <property type="match status" value="1"/>
</dbReference>
<comment type="similarity">
    <text evidence="2">Belongs to the poly(A) polymerase family.</text>
</comment>
<keyword evidence="5" id="KW-0808">Transferase</keyword>
<evidence type="ECO:0000313" key="12">
    <source>
        <dbReference type="EMBL" id="KAL3100535.1"/>
    </source>
</evidence>